<keyword evidence="4" id="KW-1185">Reference proteome</keyword>
<dbReference type="EMBL" id="CP144534">
    <property type="protein sequence ID" value="WWC61883.1"/>
    <property type="molecule type" value="Genomic_DNA"/>
</dbReference>
<keyword evidence="2" id="KW-0521">NADP</keyword>
<dbReference type="GO" id="GO:0048038">
    <property type="term" value="F:quinone binding"/>
    <property type="evidence" value="ECO:0007669"/>
    <property type="project" value="TreeGrafter"/>
</dbReference>
<dbReference type="GeneID" id="28968253"/>
<evidence type="ECO:0000256" key="2">
    <source>
        <dbReference type="ARBA" id="ARBA00022857"/>
    </source>
</evidence>
<evidence type="ECO:0000313" key="3">
    <source>
        <dbReference type="EMBL" id="WWC61883.1"/>
    </source>
</evidence>
<comment type="similarity">
    <text evidence="1">Belongs to the short-chain dehydrogenases/reductases (SDR) family.</text>
</comment>
<dbReference type="PANTHER" id="PTHR42760:SF121">
    <property type="entry name" value="3-OXOACYL-(ACYL-CARRIER-PROTEIN) REDUCTASE"/>
    <property type="match status" value="1"/>
</dbReference>
<dbReference type="KEGG" id="kdj:28968253"/>
<reference evidence="3" key="1">
    <citation type="submission" date="2013-07" db="EMBL/GenBank/DDBJ databases">
        <authorList>
            <consortium name="The Broad Institute Genome Sequencing Platform"/>
            <person name="Cuomo C."/>
            <person name="Litvintseva A."/>
            <person name="Chen Y."/>
            <person name="Heitman J."/>
            <person name="Sun S."/>
            <person name="Springer D."/>
            <person name="Dromer F."/>
            <person name="Young S.K."/>
            <person name="Zeng Q."/>
            <person name="Gargeya S."/>
            <person name="Fitzgerald M."/>
            <person name="Abouelleil A."/>
            <person name="Alvarado L."/>
            <person name="Berlin A.M."/>
            <person name="Chapman S.B."/>
            <person name="Dewar J."/>
            <person name="Goldberg J."/>
            <person name="Griggs A."/>
            <person name="Gujja S."/>
            <person name="Hansen M."/>
            <person name="Howarth C."/>
            <person name="Imamovic A."/>
            <person name="Larimer J."/>
            <person name="McCowan C."/>
            <person name="Murphy C."/>
            <person name="Pearson M."/>
            <person name="Priest M."/>
            <person name="Roberts A."/>
            <person name="Saif S."/>
            <person name="Shea T."/>
            <person name="Sykes S."/>
            <person name="Wortman J."/>
            <person name="Nusbaum C."/>
            <person name="Birren B."/>
        </authorList>
    </citation>
    <scope>NUCLEOTIDE SEQUENCE</scope>
    <source>
        <strain evidence="3">CBS 10117</strain>
    </source>
</reference>
<organism evidence="3 4">
    <name type="scientific">Kwoniella dejecticola CBS 10117</name>
    <dbReference type="NCBI Taxonomy" id="1296121"/>
    <lineage>
        <taxon>Eukaryota</taxon>
        <taxon>Fungi</taxon>
        <taxon>Dikarya</taxon>
        <taxon>Basidiomycota</taxon>
        <taxon>Agaricomycotina</taxon>
        <taxon>Tremellomycetes</taxon>
        <taxon>Tremellales</taxon>
        <taxon>Cryptococcaceae</taxon>
        <taxon>Kwoniella</taxon>
    </lineage>
</organism>
<evidence type="ECO:0000256" key="1">
    <source>
        <dbReference type="ARBA" id="ARBA00006484"/>
    </source>
</evidence>
<dbReference type="InterPro" id="IPR036291">
    <property type="entry name" value="NAD(P)-bd_dom_sf"/>
</dbReference>
<dbReference type="Gene3D" id="3.40.50.720">
    <property type="entry name" value="NAD(P)-binding Rossmann-like Domain"/>
    <property type="match status" value="1"/>
</dbReference>
<reference evidence="3" key="2">
    <citation type="submission" date="2024-02" db="EMBL/GenBank/DDBJ databases">
        <title>Comparative genomics of Cryptococcus and Kwoniella reveals pathogenesis evolution and contrasting modes of karyotype evolution via chromosome fusion or intercentromeric recombination.</title>
        <authorList>
            <person name="Coelho M.A."/>
            <person name="David-Palma M."/>
            <person name="Shea T."/>
            <person name="Bowers K."/>
            <person name="McGinley-Smith S."/>
            <person name="Mohammad A.W."/>
            <person name="Gnirke A."/>
            <person name="Yurkov A.M."/>
            <person name="Nowrousian M."/>
            <person name="Sun S."/>
            <person name="Cuomo C.A."/>
            <person name="Heitman J."/>
        </authorList>
    </citation>
    <scope>NUCLEOTIDE SEQUENCE</scope>
    <source>
        <strain evidence="3">CBS 10117</strain>
    </source>
</reference>
<dbReference type="GO" id="GO:0016616">
    <property type="term" value="F:oxidoreductase activity, acting on the CH-OH group of donors, NAD or NADP as acceptor"/>
    <property type="evidence" value="ECO:0007669"/>
    <property type="project" value="TreeGrafter"/>
</dbReference>
<evidence type="ECO:0008006" key="5">
    <source>
        <dbReference type="Google" id="ProtNLM"/>
    </source>
</evidence>
<sequence>MISATTPVKKVAIVTGSAQGIGRAIAFRLAEDGYNICLVDLPSSSKLLEEVTQEITSKGHSTSVVAVHVDVSIEKEVYAMVDKTVQTLGRVDVMVANAGIAPVTPFLELSTDTLDKVYQVNVRGVFLCYQAAAKQMIQQGEGGRLIGACSMSGLRTGANMSAYCASKFAVRAINQGAAVELGKYGITANVYCPTVVETEMWAKIDDEISSLKGTQKGEYTEKRASLNPLGRNATPEDIAAMVSFLAGKDSSFVTGQAMQVTGGDWLS</sequence>
<protein>
    <recommendedName>
        <fullName evidence="5">Acetoin reductase family protein</fullName>
    </recommendedName>
</protein>
<dbReference type="InterPro" id="IPR020904">
    <property type="entry name" value="Sc_DH/Rdtase_CS"/>
</dbReference>
<dbReference type="AlphaFoldDB" id="A0AAJ8MHW3"/>
<dbReference type="FunFam" id="3.40.50.720:FF:000084">
    <property type="entry name" value="Short-chain dehydrogenase reductase"/>
    <property type="match status" value="1"/>
</dbReference>
<gene>
    <name evidence="3" type="ORF">I303_104468</name>
</gene>
<dbReference type="Pfam" id="PF13561">
    <property type="entry name" value="adh_short_C2"/>
    <property type="match status" value="1"/>
</dbReference>
<dbReference type="SUPFAM" id="SSF51735">
    <property type="entry name" value="NAD(P)-binding Rossmann-fold domains"/>
    <property type="match status" value="1"/>
</dbReference>
<dbReference type="GO" id="GO:0006633">
    <property type="term" value="P:fatty acid biosynthetic process"/>
    <property type="evidence" value="ECO:0007669"/>
    <property type="project" value="TreeGrafter"/>
</dbReference>
<name>A0AAJ8MHW3_9TREE</name>
<evidence type="ECO:0000313" key="4">
    <source>
        <dbReference type="Proteomes" id="UP000078595"/>
    </source>
</evidence>
<dbReference type="RefSeq" id="XP_065825038.1">
    <property type="nucleotide sequence ID" value="XM_065968966.1"/>
</dbReference>
<dbReference type="InterPro" id="IPR002347">
    <property type="entry name" value="SDR_fam"/>
</dbReference>
<accession>A0AAJ8MHW3</accession>
<proteinExistence type="inferred from homology"/>
<dbReference type="PROSITE" id="PS00061">
    <property type="entry name" value="ADH_SHORT"/>
    <property type="match status" value="1"/>
</dbReference>
<dbReference type="Proteomes" id="UP000078595">
    <property type="component" value="Chromosome 5"/>
</dbReference>
<dbReference type="PANTHER" id="PTHR42760">
    <property type="entry name" value="SHORT-CHAIN DEHYDROGENASES/REDUCTASES FAMILY MEMBER"/>
    <property type="match status" value="1"/>
</dbReference>
<dbReference type="PRINTS" id="PR00081">
    <property type="entry name" value="GDHRDH"/>
</dbReference>
<dbReference type="PRINTS" id="PR00080">
    <property type="entry name" value="SDRFAMILY"/>
</dbReference>